<protein>
    <submittedName>
        <fullName evidence="2">GNAT family N-acetyltransferase</fullName>
    </submittedName>
</protein>
<feature type="domain" description="N-acetyltransferase" evidence="1">
    <location>
        <begin position="7"/>
        <end position="185"/>
    </location>
</feature>
<sequence>MNQVAGPAVRPVRADEWREAKELRLAALRDPVAPTAFLETYERAVAEPGSFWRERTEGAADGTRVRQFVAEGPDGTWGGTVTVLVEDEGADDALGGTVRRRQTHLVAVYVRPGCRGAGVIDALIEAAVAWSWSVAEVTRARLYVHEDNARAERAYRRCGFRRCGETVPMRGEPAKAEREMILDRFQVY</sequence>
<dbReference type="Pfam" id="PF00583">
    <property type="entry name" value="Acetyltransf_1"/>
    <property type="match status" value="1"/>
</dbReference>
<dbReference type="SUPFAM" id="SSF55729">
    <property type="entry name" value="Acyl-CoA N-acyltransferases (Nat)"/>
    <property type="match status" value="1"/>
</dbReference>
<evidence type="ECO:0000313" key="2">
    <source>
        <dbReference type="EMBL" id="TWV23533.1"/>
    </source>
</evidence>
<reference evidence="3" key="1">
    <citation type="journal article" date="2019" name="Microbiol. Resour. Announc.">
        <title>Draft Genomic Sequences of Streptomyces misionensis and Streptomyces albidoflavus, bacteria applied for phytopathogen biocontrol.</title>
        <authorList>
            <person name="Pylro V."/>
            <person name="Dias A."/>
            <person name="Andreote F."/>
            <person name="Varani A."/>
            <person name="Andreote C."/>
            <person name="Bernardo E."/>
            <person name="Martins T."/>
        </authorList>
    </citation>
    <scope>NUCLEOTIDE SEQUENCE [LARGE SCALE GENOMIC DNA]</scope>
    <source>
        <strain evidence="3">77</strain>
    </source>
</reference>
<dbReference type="Gene3D" id="3.40.630.30">
    <property type="match status" value="1"/>
</dbReference>
<dbReference type="InterPro" id="IPR000182">
    <property type="entry name" value="GNAT_dom"/>
</dbReference>
<gene>
    <name evidence="2" type="ORF">FRZ02_17100</name>
</gene>
<dbReference type="InterPro" id="IPR016181">
    <property type="entry name" value="Acyl_CoA_acyltransferase"/>
</dbReference>
<dbReference type="EMBL" id="VOGX01000028">
    <property type="protein sequence ID" value="TWV23533.1"/>
    <property type="molecule type" value="Genomic_DNA"/>
</dbReference>
<comment type="caution">
    <text evidence="2">The sequence shown here is derived from an EMBL/GenBank/DDBJ whole genome shotgun (WGS) entry which is preliminary data.</text>
</comment>
<accession>A0ABY3H0P2</accession>
<evidence type="ECO:0000313" key="3">
    <source>
        <dbReference type="Proteomes" id="UP000318052"/>
    </source>
</evidence>
<dbReference type="RefSeq" id="WP_146581788.1">
    <property type="nucleotide sequence ID" value="NZ_VOGX01000028.1"/>
</dbReference>
<keyword evidence="3" id="KW-1185">Reference proteome</keyword>
<evidence type="ECO:0000259" key="1">
    <source>
        <dbReference type="PROSITE" id="PS51186"/>
    </source>
</evidence>
<dbReference type="PROSITE" id="PS51186">
    <property type="entry name" value="GNAT"/>
    <property type="match status" value="1"/>
</dbReference>
<dbReference type="Proteomes" id="UP000318052">
    <property type="component" value="Unassembled WGS sequence"/>
</dbReference>
<name>A0ABY3H0P2_9ACTN</name>
<organism evidence="2 3">
    <name type="scientific">Streptomyces albidoflavus</name>
    <dbReference type="NCBI Taxonomy" id="1886"/>
    <lineage>
        <taxon>Bacteria</taxon>
        <taxon>Bacillati</taxon>
        <taxon>Actinomycetota</taxon>
        <taxon>Actinomycetes</taxon>
        <taxon>Kitasatosporales</taxon>
        <taxon>Streptomycetaceae</taxon>
        <taxon>Streptomyces</taxon>
        <taxon>Streptomyces albidoflavus group</taxon>
    </lineage>
</organism>
<proteinExistence type="predicted"/>